<reference evidence="1" key="1">
    <citation type="journal article" date="2021" name="New Phytol.">
        <title>Evolutionary innovations through gain and loss of genes in the ectomycorrhizal Boletales.</title>
        <authorList>
            <person name="Wu G."/>
            <person name="Miyauchi S."/>
            <person name="Morin E."/>
            <person name="Kuo A."/>
            <person name="Drula E."/>
            <person name="Varga T."/>
            <person name="Kohler A."/>
            <person name="Feng B."/>
            <person name="Cao Y."/>
            <person name="Lipzen A."/>
            <person name="Daum C."/>
            <person name="Hundley H."/>
            <person name="Pangilinan J."/>
            <person name="Johnson J."/>
            <person name="Barry K."/>
            <person name="LaButti K."/>
            <person name="Ng V."/>
            <person name="Ahrendt S."/>
            <person name="Min B."/>
            <person name="Choi I.G."/>
            <person name="Park H."/>
            <person name="Plett J.M."/>
            <person name="Magnuson J."/>
            <person name="Spatafora J.W."/>
            <person name="Nagy L.G."/>
            <person name="Henrissat B."/>
            <person name="Grigoriev I.V."/>
            <person name="Yang Z.L."/>
            <person name="Xu J."/>
            <person name="Martin F.M."/>
        </authorList>
    </citation>
    <scope>NUCLEOTIDE SEQUENCE</scope>
    <source>
        <strain evidence="1">ATCC 28755</strain>
    </source>
</reference>
<name>A0ACB7ZNS4_9AGAM</name>
<keyword evidence="2" id="KW-1185">Reference proteome</keyword>
<gene>
    <name evidence="1" type="ORF">BJ138DRAFT_1108212</name>
</gene>
<accession>A0ACB7ZNS4</accession>
<evidence type="ECO:0000313" key="1">
    <source>
        <dbReference type="EMBL" id="KAH7902814.1"/>
    </source>
</evidence>
<proteinExistence type="predicted"/>
<dbReference type="EMBL" id="MU269505">
    <property type="protein sequence ID" value="KAH7902814.1"/>
    <property type="molecule type" value="Genomic_DNA"/>
</dbReference>
<organism evidence="1 2">
    <name type="scientific">Hygrophoropsis aurantiaca</name>
    <dbReference type="NCBI Taxonomy" id="72124"/>
    <lineage>
        <taxon>Eukaryota</taxon>
        <taxon>Fungi</taxon>
        <taxon>Dikarya</taxon>
        <taxon>Basidiomycota</taxon>
        <taxon>Agaricomycotina</taxon>
        <taxon>Agaricomycetes</taxon>
        <taxon>Agaricomycetidae</taxon>
        <taxon>Boletales</taxon>
        <taxon>Coniophorineae</taxon>
        <taxon>Hygrophoropsidaceae</taxon>
        <taxon>Hygrophoropsis</taxon>
    </lineage>
</organism>
<dbReference type="Proteomes" id="UP000790377">
    <property type="component" value="Unassembled WGS sequence"/>
</dbReference>
<comment type="caution">
    <text evidence="1">The sequence shown here is derived from an EMBL/GenBank/DDBJ whole genome shotgun (WGS) entry which is preliminary data.</text>
</comment>
<evidence type="ECO:0000313" key="2">
    <source>
        <dbReference type="Proteomes" id="UP000790377"/>
    </source>
</evidence>
<protein>
    <submittedName>
        <fullName evidence="1">Uncharacterized protein</fullName>
    </submittedName>
</protein>
<feature type="non-terminal residue" evidence="1">
    <location>
        <position position="202"/>
    </location>
</feature>
<sequence length="202" mass="24112">MANPSGAKNHSRVRRKKTPVRRGWTTEAQEEFLESHKSKKEVQDNDTENRCLTRVKIRIQQWFNNHTHDNATEKQGKHMKILNLCTRKKQKLPPWQAYSQLYYDDRVRPVVEAEWPERRAEIIEYKDADDKDPPEVAPLWFRNKISMHFFDEESDDIIAEVEEHHQSLEQEDGDDDHDEEDSDDDHDEEDSDDDEEVKAERE</sequence>